<feature type="region of interest" description="Disordered" evidence="1">
    <location>
        <begin position="37"/>
        <end position="120"/>
    </location>
</feature>
<proteinExistence type="predicted"/>
<dbReference type="OrthoDB" id="3363734at2759"/>
<dbReference type="Proteomes" id="UP000623467">
    <property type="component" value="Unassembled WGS sequence"/>
</dbReference>
<dbReference type="SUPFAM" id="SSF54695">
    <property type="entry name" value="POZ domain"/>
    <property type="match status" value="1"/>
</dbReference>
<gene>
    <name evidence="2" type="ORF">MSAN_01453200</name>
</gene>
<reference evidence="2" key="1">
    <citation type="submission" date="2020-05" db="EMBL/GenBank/DDBJ databases">
        <title>Mycena genomes resolve the evolution of fungal bioluminescence.</title>
        <authorList>
            <person name="Tsai I.J."/>
        </authorList>
    </citation>
    <scope>NUCLEOTIDE SEQUENCE</scope>
    <source>
        <strain evidence="2">160909Yilan</strain>
    </source>
</reference>
<evidence type="ECO:0000313" key="3">
    <source>
        <dbReference type="Proteomes" id="UP000623467"/>
    </source>
</evidence>
<accession>A0A8H6YAW1</accession>
<protein>
    <submittedName>
        <fullName evidence="2">Uncharacterized protein</fullName>
    </submittedName>
</protein>
<dbReference type="EMBL" id="JACAZH010000011">
    <property type="protein sequence ID" value="KAF7355366.1"/>
    <property type="molecule type" value="Genomic_DNA"/>
</dbReference>
<dbReference type="Gene3D" id="3.30.710.10">
    <property type="entry name" value="Potassium Channel Kv1.1, Chain A"/>
    <property type="match status" value="1"/>
</dbReference>
<sequence length="409" mass="45003">MPLSCRPRGPVSLALALQWSELRTRLLRDTRVRLTYDGGLGEFNGDLEKRDSEEQQEQIAQEIEYSPPASTRSSSSEEEDEIPSPPDSPPLPPIPSEEKSAFQFDDPPRQPFTFPPRPDRAVLKTPTLVLRPSLKTRRTDSVDALSTVPALPAHISATPVPPAFNPILLSEAPPSTADLSKVIISLETCTATFKTTFDTLSSRPSRLSSYIASLFGRRRSDSLASSVYSTESADLSTYRQHLVSQGLLPQASPLVHIFLDRPSDPYPYILGYLRSPRTSGGPEVLPPRVVRAGLDSLLELRDEAAYLGLDDLHKLCVEEIRQQYRARPRSTRGQSSVGSIHSVHPSISSVHTLLDQVDERRRSRSVGKDSVDEMGSRPPMPSPPTPESLAGGRHIRTNGSLRSPPAGWI</sequence>
<feature type="compositionally biased region" description="Pro residues" evidence="1">
    <location>
        <begin position="83"/>
        <end position="95"/>
    </location>
</feature>
<organism evidence="2 3">
    <name type="scientific">Mycena sanguinolenta</name>
    <dbReference type="NCBI Taxonomy" id="230812"/>
    <lineage>
        <taxon>Eukaryota</taxon>
        <taxon>Fungi</taxon>
        <taxon>Dikarya</taxon>
        <taxon>Basidiomycota</taxon>
        <taxon>Agaricomycotina</taxon>
        <taxon>Agaricomycetes</taxon>
        <taxon>Agaricomycetidae</taxon>
        <taxon>Agaricales</taxon>
        <taxon>Marasmiineae</taxon>
        <taxon>Mycenaceae</taxon>
        <taxon>Mycena</taxon>
    </lineage>
</organism>
<feature type="compositionally biased region" description="Basic and acidic residues" evidence="1">
    <location>
        <begin position="357"/>
        <end position="375"/>
    </location>
</feature>
<evidence type="ECO:0000313" key="2">
    <source>
        <dbReference type="EMBL" id="KAF7355366.1"/>
    </source>
</evidence>
<evidence type="ECO:0000256" key="1">
    <source>
        <dbReference type="SAM" id="MobiDB-lite"/>
    </source>
</evidence>
<feature type="region of interest" description="Disordered" evidence="1">
    <location>
        <begin position="353"/>
        <end position="409"/>
    </location>
</feature>
<comment type="caution">
    <text evidence="2">The sequence shown here is derived from an EMBL/GenBank/DDBJ whole genome shotgun (WGS) entry which is preliminary data.</text>
</comment>
<dbReference type="AlphaFoldDB" id="A0A8H6YAW1"/>
<dbReference type="InterPro" id="IPR011333">
    <property type="entry name" value="SKP1/BTB/POZ_sf"/>
</dbReference>
<keyword evidence="3" id="KW-1185">Reference proteome</keyword>
<feature type="compositionally biased region" description="Low complexity" evidence="1">
    <location>
        <begin position="57"/>
        <end position="74"/>
    </location>
</feature>
<name>A0A8H6YAW1_9AGAR</name>